<evidence type="ECO:0000313" key="1">
    <source>
        <dbReference type="EMBL" id="MDR4124542.1"/>
    </source>
</evidence>
<dbReference type="Gene3D" id="2.60.40.4350">
    <property type="match status" value="1"/>
</dbReference>
<protein>
    <submittedName>
        <fullName evidence="1">Type III-B CRISPR module-associated Cmr3 family protein</fullName>
    </submittedName>
</protein>
<dbReference type="InterPro" id="IPR019117">
    <property type="entry name" value="CRISPR-assoc_protein_Cmr3"/>
</dbReference>
<accession>A0ABU1D2D6</accession>
<organism evidence="1 2">
    <name type="scientific">Yanghanlia caeni</name>
    <dbReference type="NCBI Taxonomy" id="3064283"/>
    <lineage>
        <taxon>Bacteria</taxon>
        <taxon>Pseudomonadati</taxon>
        <taxon>Pseudomonadota</taxon>
        <taxon>Betaproteobacteria</taxon>
        <taxon>Burkholderiales</taxon>
        <taxon>Alcaligenaceae</taxon>
        <taxon>Yanghanlia</taxon>
    </lineage>
</organism>
<evidence type="ECO:0000313" key="2">
    <source>
        <dbReference type="Proteomes" id="UP001232156"/>
    </source>
</evidence>
<dbReference type="Pfam" id="PF09700">
    <property type="entry name" value="Cas_Cmr3"/>
    <property type="match status" value="1"/>
</dbReference>
<name>A0ABU1D2D6_9BURK</name>
<comment type="caution">
    <text evidence="1">The sequence shown here is derived from an EMBL/GenBank/DDBJ whole genome shotgun (WGS) entry which is preliminary data.</text>
</comment>
<keyword evidence="2" id="KW-1185">Reference proteome</keyword>
<dbReference type="Proteomes" id="UP001232156">
    <property type="component" value="Unassembled WGS sequence"/>
</dbReference>
<proteinExistence type="predicted"/>
<gene>
    <name evidence="1" type="ORF">Q8947_00900</name>
</gene>
<dbReference type="Gene3D" id="3.30.70.2940">
    <property type="match status" value="1"/>
</dbReference>
<reference evidence="1 2" key="1">
    <citation type="submission" date="2023-08" db="EMBL/GenBank/DDBJ databases">
        <title>Alcaligenaceae gen. nov., a novel taxon isolated from the sludge of Yixing Pesticide Factory.</title>
        <authorList>
            <person name="Ruan L."/>
        </authorList>
    </citation>
    <scope>NUCLEOTIDE SEQUENCE [LARGE SCALE GENOMIC DNA]</scope>
    <source>
        <strain evidence="1 2">LG-2</strain>
    </source>
</reference>
<dbReference type="EMBL" id="JAUZQE010000001">
    <property type="protein sequence ID" value="MDR4124542.1"/>
    <property type="molecule type" value="Genomic_DNA"/>
</dbReference>
<sequence length="399" mass="43284">MSAVSYRFIEPLDVLFLRGNKLFGEPGSYGETVLPPWPSVAAGAIRSRMLVDRQINLTAFAAGDVTDDPELGTPARPGTFMLAGFYLARRNDEGRVEILMPPPADLVISHSDSGLPQARLVRPQTVELASSCPLPLLPVLAQGRKREKPVAGYWLTQAGWSAWLRGDVPASEHLVPSSALWRTDERIGIGMNSTTRSVDAGKLVLTQALVMRKRGEFGDEPHGQRSTDYDVGFLAVVSGAQAPSDGVLRFGGDGRAAAIMPADVAFPHPDYEAIAAMGRCRLVLNSPALFPSGWMLPGADPTGRVDLGEGVSARVVAATVPRSERLSGWDLAKKRPKALQRAVPTGSVYWLDELQGSPQALRKLVENGLWSRLDDNGQHYEYVMRRAEGFNRIAVAVWP</sequence>
<dbReference type="RefSeq" id="WP_347286201.1">
    <property type="nucleotide sequence ID" value="NZ_JAUZQE010000001.1"/>
</dbReference>